<accession>A0A1H7F034</accession>
<protein>
    <submittedName>
        <fullName evidence="2">Uncharacterized protein</fullName>
    </submittedName>
</protein>
<reference evidence="3" key="1">
    <citation type="submission" date="2016-10" db="EMBL/GenBank/DDBJ databases">
        <authorList>
            <person name="Varghese N."/>
        </authorList>
    </citation>
    <scope>NUCLEOTIDE SEQUENCE [LARGE SCALE GENOMIC DNA]</scope>
    <source>
        <strain evidence="3">DSM 45096 / BCRC 16803 / CGMCC 4.1857 / CIP 109030 / JCM 12277 / KCTC 19219 / NBRC 100920 / 33214</strain>
    </source>
</reference>
<keyword evidence="3" id="KW-1185">Reference proteome</keyword>
<keyword evidence="1" id="KW-0812">Transmembrane</keyword>
<evidence type="ECO:0000313" key="2">
    <source>
        <dbReference type="EMBL" id="SEK19459.1"/>
    </source>
</evidence>
<keyword evidence="1" id="KW-0472">Membrane</keyword>
<gene>
    <name evidence="2" type="ORF">SAMN05414137_10116</name>
</gene>
<name>A0A1H7F034_STRJI</name>
<keyword evidence="1" id="KW-1133">Transmembrane helix</keyword>
<feature type="transmembrane region" description="Helical" evidence="1">
    <location>
        <begin position="20"/>
        <end position="44"/>
    </location>
</feature>
<dbReference type="STRING" id="235985.SAMN05414137_10116"/>
<sequence length="86" mass="8775">MTNSNSASFQPNGRMLALGATLTGVGAIVIAAGAATVGLSLAVAGRRWVQTWETPPTELAQRTLNQARVASQAGLDAWRGAAPSVN</sequence>
<dbReference type="EMBL" id="FOAZ01000001">
    <property type="protein sequence ID" value="SEK19459.1"/>
    <property type="molecule type" value="Genomic_DNA"/>
</dbReference>
<dbReference type="Proteomes" id="UP000183015">
    <property type="component" value="Unassembled WGS sequence"/>
</dbReference>
<proteinExistence type="predicted"/>
<dbReference type="eggNOG" id="ENOG502ZIG5">
    <property type="taxonomic scope" value="Bacteria"/>
</dbReference>
<evidence type="ECO:0000313" key="3">
    <source>
        <dbReference type="Proteomes" id="UP000183015"/>
    </source>
</evidence>
<dbReference type="AlphaFoldDB" id="A0A1H7F034"/>
<evidence type="ECO:0000256" key="1">
    <source>
        <dbReference type="SAM" id="Phobius"/>
    </source>
</evidence>
<organism evidence="2 3">
    <name type="scientific">Streptacidiphilus jiangxiensis</name>
    <dbReference type="NCBI Taxonomy" id="235985"/>
    <lineage>
        <taxon>Bacteria</taxon>
        <taxon>Bacillati</taxon>
        <taxon>Actinomycetota</taxon>
        <taxon>Actinomycetes</taxon>
        <taxon>Kitasatosporales</taxon>
        <taxon>Streptomycetaceae</taxon>
        <taxon>Streptacidiphilus</taxon>
    </lineage>
</organism>